<dbReference type="SMART" id="SM00240">
    <property type="entry name" value="FHA"/>
    <property type="match status" value="1"/>
</dbReference>
<evidence type="ECO:0000259" key="2">
    <source>
        <dbReference type="PROSITE" id="PS50006"/>
    </source>
</evidence>
<dbReference type="InterPro" id="IPR000253">
    <property type="entry name" value="FHA_dom"/>
</dbReference>
<keyword evidence="1" id="KW-0597">Phosphoprotein</keyword>
<dbReference type="STRING" id="1193182.BN11_3610008"/>
<name>W6K3X1_9MICO</name>
<dbReference type="InterPro" id="IPR008984">
    <property type="entry name" value="SMAD_FHA_dom_sf"/>
</dbReference>
<accession>W6K3X1</accession>
<feature type="domain" description="FHA" evidence="2">
    <location>
        <begin position="23"/>
        <end position="76"/>
    </location>
</feature>
<evidence type="ECO:0000256" key="1">
    <source>
        <dbReference type="ARBA" id="ARBA00022553"/>
    </source>
</evidence>
<dbReference type="CDD" id="cd00060">
    <property type="entry name" value="FHA"/>
    <property type="match status" value="1"/>
</dbReference>
<dbReference type="Pfam" id="PF00498">
    <property type="entry name" value="FHA"/>
    <property type="match status" value="1"/>
</dbReference>
<dbReference type="InterPro" id="IPR050923">
    <property type="entry name" value="Cell_Proc_Reg/RNA_Proc"/>
</dbReference>
<dbReference type="SUPFAM" id="SSF49879">
    <property type="entry name" value="SMAD/FHA domain"/>
    <property type="match status" value="1"/>
</dbReference>
<dbReference type="Proteomes" id="UP000035763">
    <property type="component" value="Unassembled WGS sequence"/>
</dbReference>
<dbReference type="PROSITE" id="PS50006">
    <property type="entry name" value="FHA_DOMAIN"/>
    <property type="match status" value="1"/>
</dbReference>
<reference evidence="3 4" key="1">
    <citation type="journal article" date="2013" name="ISME J.">
        <title>A metabolic model for members of the genus Tetrasphaera involved in enhanced biological phosphorus removal.</title>
        <authorList>
            <person name="Kristiansen R."/>
            <person name="Nguyen H.T.T."/>
            <person name="Saunders A.M."/>
            <person name="Nielsen J.L."/>
            <person name="Wimmer R."/>
            <person name="Le V.Q."/>
            <person name="McIlroy S.J."/>
            <person name="Petrovski S."/>
            <person name="Seviour R.J."/>
            <person name="Calteau A."/>
            <person name="Nielsen K.L."/>
            <person name="Nielsen P.H."/>
        </authorList>
    </citation>
    <scope>NUCLEOTIDE SEQUENCE [LARGE SCALE GENOMIC DNA]</scope>
    <source>
        <strain evidence="3 4">Ben110</strain>
    </source>
</reference>
<evidence type="ECO:0000313" key="3">
    <source>
        <dbReference type="EMBL" id="CCH74004.1"/>
    </source>
</evidence>
<dbReference type="Gene3D" id="2.60.200.20">
    <property type="match status" value="1"/>
</dbReference>
<comment type="caution">
    <text evidence="3">The sequence shown here is derived from an EMBL/GenBank/DDBJ whole genome shotgun (WGS) entry which is preliminary data.</text>
</comment>
<dbReference type="PANTHER" id="PTHR23308">
    <property type="entry name" value="NUCLEAR INHIBITOR OF PROTEIN PHOSPHATASE-1"/>
    <property type="match status" value="1"/>
</dbReference>
<evidence type="ECO:0000313" key="4">
    <source>
        <dbReference type="Proteomes" id="UP000035763"/>
    </source>
</evidence>
<proteinExistence type="predicted"/>
<sequence length="101" mass="10928">MAPADRPWLEIDGDRYPLIGPTTVLGRDTGASIILDDANISRRHCEIRVTADGPHLVARIKDLGSTNGTWVNGGRADSLLLKTGDRITIGQTALIFHAGRR</sequence>
<keyword evidence="4" id="KW-1185">Reference proteome</keyword>
<gene>
    <name evidence="3" type="ORF">BN11_3610008</name>
</gene>
<protein>
    <submittedName>
        <fullName evidence="3">Oxoglutarate dehydrogenase inhibitor</fullName>
    </submittedName>
</protein>
<dbReference type="AlphaFoldDB" id="W6K3X1"/>
<organism evidence="3 4">
    <name type="scientific">Nostocoides australiense Ben110</name>
    <dbReference type="NCBI Taxonomy" id="1193182"/>
    <lineage>
        <taxon>Bacteria</taxon>
        <taxon>Bacillati</taxon>
        <taxon>Actinomycetota</taxon>
        <taxon>Actinomycetes</taxon>
        <taxon>Micrococcales</taxon>
        <taxon>Intrasporangiaceae</taxon>
        <taxon>Nostocoides</taxon>
    </lineage>
</organism>
<dbReference type="EMBL" id="CAJA01000292">
    <property type="protein sequence ID" value="CCH74004.1"/>
    <property type="molecule type" value="Genomic_DNA"/>
</dbReference>